<feature type="non-terminal residue" evidence="2">
    <location>
        <position position="155"/>
    </location>
</feature>
<protein>
    <submittedName>
        <fullName evidence="2">Uncharacterized protein</fullName>
    </submittedName>
</protein>
<feature type="region of interest" description="Disordered" evidence="1">
    <location>
        <begin position="81"/>
        <end position="155"/>
    </location>
</feature>
<name>A0A7J6L6Q1_PERCH</name>
<comment type="caution">
    <text evidence="2">The sequence shown here is derived from an EMBL/GenBank/DDBJ whole genome shotgun (WGS) entry which is preliminary data.</text>
</comment>
<evidence type="ECO:0000313" key="3">
    <source>
        <dbReference type="Proteomes" id="UP000591131"/>
    </source>
</evidence>
<organism evidence="2 3">
    <name type="scientific">Perkinsus chesapeaki</name>
    <name type="common">Clam parasite</name>
    <name type="synonym">Perkinsus andrewsi</name>
    <dbReference type="NCBI Taxonomy" id="330153"/>
    <lineage>
        <taxon>Eukaryota</taxon>
        <taxon>Sar</taxon>
        <taxon>Alveolata</taxon>
        <taxon>Perkinsozoa</taxon>
        <taxon>Perkinsea</taxon>
        <taxon>Perkinsida</taxon>
        <taxon>Perkinsidae</taxon>
        <taxon>Perkinsus</taxon>
    </lineage>
</organism>
<keyword evidence="3" id="KW-1185">Reference proteome</keyword>
<evidence type="ECO:0000313" key="2">
    <source>
        <dbReference type="EMBL" id="KAF4654866.1"/>
    </source>
</evidence>
<reference evidence="2 3" key="1">
    <citation type="submission" date="2020-04" db="EMBL/GenBank/DDBJ databases">
        <title>Perkinsus chesapeaki whole genome sequence.</title>
        <authorList>
            <person name="Bogema D.R."/>
        </authorList>
    </citation>
    <scope>NUCLEOTIDE SEQUENCE [LARGE SCALE GENOMIC DNA]</scope>
    <source>
        <strain evidence="2">ATCC PRA-425</strain>
    </source>
</reference>
<evidence type="ECO:0000256" key="1">
    <source>
        <dbReference type="SAM" id="MobiDB-lite"/>
    </source>
</evidence>
<dbReference type="Proteomes" id="UP000591131">
    <property type="component" value="Unassembled WGS sequence"/>
</dbReference>
<proteinExistence type="predicted"/>
<dbReference type="EMBL" id="JAAPAO010000698">
    <property type="protein sequence ID" value="KAF4654866.1"/>
    <property type="molecule type" value="Genomic_DNA"/>
</dbReference>
<accession>A0A7J6L6Q1</accession>
<feature type="compositionally biased region" description="Basic and acidic residues" evidence="1">
    <location>
        <begin position="88"/>
        <end position="98"/>
    </location>
</feature>
<gene>
    <name evidence="2" type="ORF">FOL47_009718</name>
</gene>
<dbReference type="AlphaFoldDB" id="A0A7J6L6Q1"/>
<sequence>MSLPSKAHRTPRAKIAMGMPMRVPEDDPVAYREQSFALGEKIDFARDSVCTVSAINDENNNSQLLNTSVRRDTMEGRYSITTQGPRFSDVDMSPKERLGGLGGLSTIEEGHEDSRGSNEVTGSVSHPVEPWRSSIAESEDLAGEVDGMSLGDRCS</sequence>